<feature type="domain" description="TRUD" evidence="5">
    <location>
        <begin position="430"/>
        <end position="700"/>
    </location>
</feature>
<keyword evidence="7" id="KW-1185">Reference proteome</keyword>
<feature type="region of interest" description="Disordered" evidence="4">
    <location>
        <begin position="268"/>
        <end position="294"/>
    </location>
</feature>
<evidence type="ECO:0000259" key="5">
    <source>
        <dbReference type="PROSITE" id="PS50984"/>
    </source>
</evidence>
<accession>A0A420H9T0</accession>
<dbReference type="InterPro" id="IPR042214">
    <property type="entry name" value="TruD_catalytic"/>
</dbReference>
<sequence length="912" mass="102642">MIEQNESILESSEPSSKRRKILPSLTARPGDLQTQHYCLHELIDIIQKSPTKINSDNSQSSREAAVGIKHYVNPKCTGFSGTLKKRYIDFIVNEIALDGTVYHLTDVQVPAEISTIFQTPHAKESSETTKPQSCEKSDRSEPTTFASTLEISEQPANSGHESLDLKPNQSNDKQCPVIDATPKPQITSEDEEDLFKLFGEEKKNEILQLHQRIIAKPAAKSNEFGSILTLPIQDRQLRGQMHQALRRIFKNLLESSFDESSKGIRILAASKKSRNTSDRRNANPRNEKQLNGKVGWNERGGEYLHMSLFKQDRDTMEVVSYMARQLKVKPHVFSYAGTKDRRAVTTQRVSAYRLTAETVVKINENIYNATVGNFKYEKQPLELGELKGNLFTITLRECHLPSDDSEDLTQRRQKIQEVLESACQTLVSSGFINYYGLQRFGTFEIGTHTIGMLILQGDYARAVACILKSHPDVWCSSIEQSETQNPIKQINKDELDRAQAIRGFGSGEMKLEEALTKLPRRFSAERNILQHLKTRNGKDYLGALLSVPRNLRLMYVHAYQSFVWNEIASERWAKYNNKVITGDLVLIESKNQKTSLYAQFDDSGEVIVQPAAHDISVSRDVMFERARALSSDEVASGKFTISDIVLPLPGFDVDYPANEIGQFYKTFMASEKGGGLDPADMRRKQKDFSLSGSYRKLIANVSNFGYTTKIYRDENEQLVPTDLDKIVGKRPRENANYVACTETSMTKVSDSKHYRKSNVCNLAPRESDSDGLSVEKLPRLLESDTVEDVKNIALQENVTCSKEISHCEKGINIPTSVDTSDFSSITQSPIPVIPPATLTKENQASSISKNSNFTVSQSNAETFVTYSEEEAKIGVVLWFDLSSSQYATMLLREIMGSDNVCHYQPEFGTRKP</sequence>
<feature type="region of interest" description="Disordered" evidence="4">
    <location>
        <begin position="118"/>
        <end position="189"/>
    </location>
</feature>
<evidence type="ECO:0000256" key="3">
    <source>
        <dbReference type="ARBA" id="ARBA00023235"/>
    </source>
</evidence>
<comment type="similarity">
    <text evidence="1">Belongs to the pseudouridine synthase TruD family.</text>
</comment>
<dbReference type="InterPro" id="IPR011760">
    <property type="entry name" value="PsdUridine_synth_TruD_insert"/>
</dbReference>
<dbReference type="InterPro" id="IPR020103">
    <property type="entry name" value="PsdUridine_synth_cat_dom_sf"/>
</dbReference>
<dbReference type="GO" id="GO:0001522">
    <property type="term" value="P:pseudouridine synthesis"/>
    <property type="evidence" value="ECO:0007669"/>
    <property type="project" value="InterPro"/>
</dbReference>
<name>A0A420H9T0_9PEZI</name>
<dbReference type="PANTHER" id="PTHR13326:SF21">
    <property type="entry name" value="PSEUDOURIDYLATE SYNTHASE PUS7L"/>
    <property type="match status" value="1"/>
</dbReference>
<evidence type="ECO:0000256" key="2">
    <source>
        <dbReference type="ARBA" id="ARBA00022694"/>
    </source>
</evidence>
<reference evidence="6 7" key="1">
    <citation type="journal article" date="2018" name="BMC Genomics">
        <title>Comparative genome analyses reveal sequence features reflecting distinct modes of host-adaptation between dicot and monocot powdery mildew.</title>
        <authorList>
            <person name="Wu Y."/>
            <person name="Ma X."/>
            <person name="Pan Z."/>
            <person name="Kale S.D."/>
            <person name="Song Y."/>
            <person name="King H."/>
            <person name="Zhang Q."/>
            <person name="Presley C."/>
            <person name="Deng X."/>
            <person name="Wei C.I."/>
            <person name="Xiao S."/>
        </authorList>
    </citation>
    <scope>NUCLEOTIDE SEQUENCE [LARGE SCALE GENOMIC DNA]</scope>
    <source>
        <strain evidence="6">UMSG3</strain>
    </source>
</reference>
<dbReference type="STRING" id="62708.A0A420H9T0"/>
<evidence type="ECO:0000256" key="4">
    <source>
        <dbReference type="SAM" id="MobiDB-lite"/>
    </source>
</evidence>
<feature type="compositionally biased region" description="Polar residues" evidence="4">
    <location>
        <begin position="142"/>
        <end position="160"/>
    </location>
</feature>
<dbReference type="InterPro" id="IPR020119">
    <property type="entry name" value="PsdUridine_synth_TruD_CS"/>
</dbReference>
<keyword evidence="3" id="KW-0413">Isomerase</keyword>
<keyword evidence="2" id="KW-0819">tRNA processing</keyword>
<dbReference type="Proteomes" id="UP000283383">
    <property type="component" value="Unassembled WGS sequence"/>
</dbReference>
<dbReference type="Pfam" id="PF01142">
    <property type="entry name" value="TruD"/>
    <property type="match status" value="1"/>
</dbReference>
<dbReference type="InterPro" id="IPR001656">
    <property type="entry name" value="PsdUridine_synth_TruD"/>
</dbReference>
<dbReference type="GO" id="GO:0008033">
    <property type="term" value="P:tRNA processing"/>
    <property type="evidence" value="ECO:0007669"/>
    <property type="project" value="UniProtKB-KW"/>
</dbReference>
<feature type="compositionally biased region" description="Basic and acidic residues" evidence="4">
    <location>
        <begin position="121"/>
        <end position="141"/>
    </location>
</feature>
<dbReference type="Gene3D" id="3.30.2350.20">
    <property type="entry name" value="TruD, catalytic domain"/>
    <property type="match status" value="2"/>
</dbReference>
<proteinExistence type="inferred from homology"/>
<dbReference type="PROSITE" id="PS50984">
    <property type="entry name" value="TRUD"/>
    <property type="match status" value="1"/>
</dbReference>
<dbReference type="CDD" id="cd02576">
    <property type="entry name" value="PseudoU_synth_ScPUS7"/>
    <property type="match status" value="1"/>
</dbReference>
<evidence type="ECO:0000313" key="7">
    <source>
        <dbReference type="Proteomes" id="UP000283383"/>
    </source>
</evidence>
<dbReference type="PROSITE" id="PS01268">
    <property type="entry name" value="UPF0024"/>
    <property type="match status" value="1"/>
</dbReference>
<dbReference type="PANTHER" id="PTHR13326">
    <property type="entry name" value="TRNA PSEUDOURIDINE SYNTHASE D"/>
    <property type="match status" value="1"/>
</dbReference>
<feature type="compositionally biased region" description="Basic and acidic residues" evidence="4">
    <location>
        <begin position="275"/>
        <end position="290"/>
    </location>
</feature>
<organism evidence="6 7">
    <name type="scientific">Golovinomyces cichoracearum</name>
    <dbReference type="NCBI Taxonomy" id="62708"/>
    <lineage>
        <taxon>Eukaryota</taxon>
        <taxon>Fungi</taxon>
        <taxon>Dikarya</taxon>
        <taxon>Ascomycota</taxon>
        <taxon>Pezizomycotina</taxon>
        <taxon>Leotiomycetes</taxon>
        <taxon>Erysiphales</taxon>
        <taxon>Erysiphaceae</taxon>
        <taxon>Golovinomyces</taxon>
    </lineage>
</organism>
<dbReference type="GO" id="GO:0009982">
    <property type="term" value="F:pseudouridine synthase activity"/>
    <property type="evidence" value="ECO:0007669"/>
    <property type="project" value="InterPro"/>
</dbReference>
<dbReference type="GO" id="GO:0005634">
    <property type="term" value="C:nucleus"/>
    <property type="evidence" value="ECO:0007669"/>
    <property type="project" value="TreeGrafter"/>
</dbReference>
<dbReference type="GO" id="GO:0003723">
    <property type="term" value="F:RNA binding"/>
    <property type="evidence" value="ECO:0007669"/>
    <property type="project" value="InterPro"/>
</dbReference>
<evidence type="ECO:0000256" key="1">
    <source>
        <dbReference type="ARBA" id="ARBA00007953"/>
    </source>
</evidence>
<dbReference type="AlphaFoldDB" id="A0A420H9T0"/>
<gene>
    <name evidence="6" type="ORF">GcM3_211006</name>
</gene>
<evidence type="ECO:0000313" key="6">
    <source>
        <dbReference type="EMBL" id="RKF54185.1"/>
    </source>
</evidence>
<dbReference type="EMBL" id="MCBQ01021162">
    <property type="protein sequence ID" value="RKF54185.1"/>
    <property type="molecule type" value="Genomic_DNA"/>
</dbReference>
<dbReference type="SUPFAM" id="SSF55120">
    <property type="entry name" value="Pseudouridine synthase"/>
    <property type="match status" value="1"/>
</dbReference>
<protein>
    <submittedName>
        <fullName evidence="6">Multisubstrate pseudouridine synthase 7</fullName>
    </submittedName>
</protein>
<dbReference type="PIRSF" id="PIRSF037016">
    <property type="entry name" value="Pseudouridin_synth_euk_prd"/>
    <property type="match status" value="1"/>
</dbReference>
<dbReference type="NCBIfam" id="TIGR00094">
    <property type="entry name" value="tRNA_TruD_broad"/>
    <property type="match status" value="1"/>
</dbReference>
<comment type="caution">
    <text evidence="6">The sequence shown here is derived from an EMBL/GenBank/DDBJ whole genome shotgun (WGS) entry which is preliminary data.</text>
</comment>